<dbReference type="PROSITE" id="PS51318">
    <property type="entry name" value="TAT"/>
    <property type="match status" value="1"/>
</dbReference>
<gene>
    <name evidence="2" type="ORF">GCM10014715_28400</name>
</gene>
<dbReference type="RefSeq" id="WP_189900203.1">
    <property type="nucleotide sequence ID" value="NZ_BNBC01000011.1"/>
</dbReference>
<dbReference type="EMBL" id="BNBC01000011">
    <property type="protein sequence ID" value="GHE72580.1"/>
    <property type="molecule type" value="Genomic_DNA"/>
</dbReference>
<dbReference type="Proteomes" id="UP000641386">
    <property type="component" value="Unassembled WGS sequence"/>
</dbReference>
<evidence type="ECO:0008006" key="4">
    <source>
        <dbReference type="Google" id="ProtNLM"/>
    </source>
</evidence>
<organism evidence="2 3">
    <name type="scientific">Streptomyces spiralis</name>
    <dbReference type="NCBI Taxonomy" id="66376"/>
    <lineage>
        <taxon>Bacteria</taxon>
        <taxon>Bacillati</taxon>
        <taxon>Actinomycetota</taxon>
        <taxon>Actinomycetes</taxon>
        <taxon>Kitasatosporales</taxon>
        <taxon>Streptomycetaceae</taxon>
        <taxon>Streptomyces</taxon>
    </lineage>
</organism>
<proteinExistence type="predicted"/>
<comment type="caution">
    <text evidence="2">The sequence shown here is derived from an EMBL/GenBank/DDBJ whole genome shotgun (WGS) entry which is preliminary data.</text>
</comment>
<keyword evidence="3" id="KW-1185">Reference proteome</keyword>
<reference evidence="2" key="2">
    <citation type="submission" date="2020-09" db="EMBL/GenBank/DDBJ databases">
        <authorList>
            <person name="Sun Q."/>
            <person name="Ohkuma M."/>
        </authorList>
    </citation>
    <scope>NUCLEOTIDE SEQUENCE</scope>
    <source>
        <strain evidence="2">JCM 3302</strain>
    </source>
</reference>
<feature type="signal peptide" evidence="1">
    <location>
        <begin position="1"/>
        <end position="31"/>
    </location>
</feature>
<evidence type="ECO:0000313" key="3">
    <source>
        <dbReference type="Proteomes" id="UP000641386"/>
    </source>
</evidence>
<name>A0A918ZWT8_9ACTN</name>
<dbReference type="InterPro" id="IPR006311">
    <property type="entry name" value="TAT_signal"/>
</dbReference>
<dbReference type="Gene3D" id="2.120.10.30">
    <property type="entry name" value="TolB, C-terminal domain"/>
    <property type="match status" value="1"/>
</dbReference>
<accession>A0A918ZWT8</accession>
<dbReference type="AlphaFoldDB" id="A0A918ZWT8"/>
<evidence type="ECO:0000256" key="1">
    <source>
        <dbReference type="SAM" id="SignalP"/>
    </source>
</evidence>
<keyword evidence="1" id="KW-0732">Signal</keyword>
<evidence type="ECO:0000313" key="2">
    <source>
        <dbReference type="EMBL" id="GHE72580.1"/>
    </source>
</evidence>
<dbReference type="InterPro" id="IPR011042">
    <property type="entry name" value="6-blade_b-propeller_TolB-like"/>
</dbReference>
<reference evidence="2" key="1">
    <citation type="journal article" date="2014" name="Int. J. Syst. Evol. Microbiol.">
        <title>Complete genome sequence of Corynebacterium casei LMG S-19264T (=DSM 44701T), isolated from a smear-ripened cheese.</title>
        <authorList>
            <consortium name="US DOE Joint Genome Institute (JGI-PGF)"/>
            <person name="Walter F."/>
            <person name="Albersmeier A."/>
            <person name="Kalinowski J."/>
            <person name="Ruckert C."/>
        </authorList>
    </citation>
    <scope>NUCLEOTIDE SEQUENCE</scope>
    <source>
        <strain evidence="2">JCM 3302</strain>
    </source>
</reference>
<dbReference type="SUPFAM" id="SSF63829">
    <property type="entry name" value="Calcium-dependent phosphotriesterase"/>
    <property type="match status" value="1"/>
</dbReference>
<protein>
    <recommendedName>
        <fullName evidence="4">SMP-30/Gluconolactonase/LRE-like region domain-containing protein</fullName>
    </recommendedName>
</protein>
<sequence length="332" mass="34359">MTRTIHGKRAGLLAAAVAAALTATVAGPAAAAPAVRFVAHLNMTDGQRPENITLEPDGSADVTFAYSRQLARISPDGRVRVLATLPEPPAGASTPALTSPFLGGIVRAQDGTLYFLYSTGSSDLTGLWRLRPGGTPERTAAFPADGLPNGLALDSRTGLLYAADSVLGTVWRVPVTGGTPSKWATGPELESTGFLGANGIKIHNGAAWVSNLDQGTVLRIPITPEGTAGPVETKATGLVNIDDIAFTGAGDTLLAAINANNEVDLVRPDGTHTVVLTAADGLQNPTSLTVRGTTAYIANGAYFTDEDPNVLAARLPSARQHEQGRRIQRGRS</sequence>
<feature type="chain" id="PRO_5037598941" description="SMP-30/Gluconolactonase/LRE-like region domain-containing protein" evidence="1">
    <location>
        <begin position="32"/>
        <end position="332"/>
    </location>
</feature>